<accession>A0A0F8UV22</accession>
<dbReference type="Gene3D" id="1.10.630.10">
    <property type="entry name" value="Cytochrome P450"/>
    <property type="match status" value="1"/>
</dbReference>
<dbReference type="InterPro" id="IPR001128">
    <property type="entry name" value="Cyt_P450"/>
</dbReference>
<dbReference type="GO" id="GO:0016705">
    <property type="term" value="F:oxidoreductase activity, acting on paired donors, with incorporation or reduction of molecular oxygen"/>
    <property type="evidence" value="ECO:0007669"/>
    <property type="project" value="InterPro"/>
</dbReference>
<keyword evidence="7" id="KW-1133">Transmembrane helix</keyword>
<dbReference type="PANTHER" id="PTHR46206:SF7">
    <property type="entry name" value="P450, PUTATIVE (EUROFUNG)-RELATED"/>
    <property type="match status" value="1"/>
</dbReference>
<dbReference type="InterPro" id="IPR017972">
    <property type="entry name" value="Cyt_P450_CS"/>
</dbReference>
<evidence type="ECO:0000256" key="10">
    <source>
        <dbReference type="ARBA" id="ARBA00023033"/>
    </source>
</evidence>
<proteinExistence type="inferred from homology"/>
<comment type="caution">
    <text evidence="14">The sequence shown here is derived from an EMBL/GenBank/DDBJ whole genome shotgun (WGS) entry which is preliminary data.</text>
</comment>
<dbReference type="InterPro" id="IPR036396">
    <property type="entry name" value="Cyt_P450_sf"/>
</dbReference>
<dbReference type="PANTHER" id="PTHR46206">
    <property type="entry name" value="CYTOCHROME P450"/>
    <property type="match status" value="1"/>
</dbReference>
<comment type="similarity">
    <text evidence="3 13">Belongs to the cytochrome P450 family.</text>
</comment>
<dbReference type="OrthoDB" id="1844152at2759"/>
<dbReference type="GO" id="GO:0004497">
    <property type="term" value="F:monooxygenase activity"/>
    <property type="evidence" value="ECO:0007669"/>
    <property type="project" value="UniProtKB-KW"/>
</dbReference>
<dbReference type="Proteomes" id="UP000034291">
    <property type="component" value="Unassembled WGS sequence"/>
</dbReference>
<evidence type="ECO:0000256" key="6">
    <source>
        <dbReference type="ARBA" id="ARBA00022723"/>
    </source>
</evidence>
<evidence type="ECO:0000313" key="14">
    <source>
        <dbReference type="EMBL" id="KKK23343.1"/>
    </source>
</evidence>
<evidence type="ECO:0000256" key="1">
    <source>
        <dbReference type="ARBA" id="ARBA00001971"/>
    </source>
</evidence>
<comment type="subcellular location">
    <subcellularLocation>
        <location evidence="2">Membrane</location>
    </subcellularLocation>
</comment>
<keyword evidence="9 12" id="KW-0408">Iron</keyword>
<dbReference type="EMBL" id="JZBS01001281">
    <property type="protein sequence ID" value="KKK23343.1"/>
    <property type="molecule type" value="Genomic_DNA"/>
</dbReference>
<dbReference type="GO" id="GO:0005506">
    <property type="term" value="F:iron ion binding"/>
    <property type="evidence" value="ECO:0007669"/>
    <property type="project" value="InterPro"/>
</dbReference>
<comment type="cofactor">
    <cofactor evidence="1 12">
        <name>heme</name>
        <dbReference type="ChEBI" id="CHEBI:30413"/>
    </cofactor>
</comment>
<dbReference type="STRING" id="308745.A0A0F8UV22"/>
<evidence type="ECO:0000256" key="9">
    <source>
        <dbReference type="ARBA" id="ARBA00023004"/>
    </source>
</evidence>
<dbReference type="InterPro" id="IPR002403">
    <property type="entry name" value="Cyt_P450_E_grp-IV"/>
</dbReference>
<keyword evidence="8 13" id="KW-0560">Oxidoreductase</keyword>
<sequence length="519" mass="59619">MNRLSTSLSHWSGHAINLDTWDSTSQWLVYALLAVGTLFWRWTRSSHKLKVPLVLAEEMRSAKARALEYCYRPRELMWRGYTQYSDQIFGMNTNDGVKLVLPTRFLDELKSHPHLSFKASIDNDMQVEYTRFGGPPEYVINAIKSKMTPSLRKLFCRSLFIPIVHEILQRKLSSEFGLYKDWTSVQVHDRVLKLIGTANARVFHCTKVTEIDEWIDCTTGYVISTFDAIKKLKAWPPYLRPIIFRAFLPERKLIQDQWYGARRYIADSIREKQARQGGPLEDPPSMFDHLTSGKNEHLATNLDEQVLYQMTLVAVGTVTTFASVTQCLYDLAAYPEYIPMLREEMEQAPRDPQGHFSKESLASMMKLDSFIKESQRISAPDLSTFQRAATADLTLSDGTFIPKGTKIECATSSIHMDPVHYENPNQFDGLRYYRARQVSGEENKHMYVSVGKHDLSFGYGRHACPGRFLGHVNIKLLMAEIILHYDIKNLPGQTRPKNDEFEAIVSPDPVHAILMKSRH</sequence>
<dbReference type="CDD" id="cd11041">
    <property type="entry name" value="CYP503A1-like"/>
    <property type="match status" value="1"/>
</dbReference>
<evidence type="ECO:0000256" key="5">
    <source>
        <dbReference type="ARBA" id="ARBA00022692"/>
    </source>
</evidence>
<evidence type="ECO:0000256" key="2">
    <source>
        <dbReference type="ARBA" id="ARBA00004370"/>
    </source>
</evidence>
<evidence type="ECO:0000256" key="12">
    <source>
        <dbReference type="PIRSR" id="PIRSR602403-1"/>
    </source>
</evidence>
<evidence type="ECO:0000256" key="8">
    <source>
        <dbReference type="ARBA" id="ARBA00023002"/>
    </source>
</evidence>
<dbReference type="AlphaFoldDB" id="A0A0F8UV22"/>
<organism evidence="14 15">
    <name type="scientific">Aspergillus rambellii</name>
    <dbReference type="NCBI Taxonomy" id="308745"/>
    <lineage>
        <taxon>Eukaryota</taxon>
        <taxon>Fungi</taxon>
        <taxon>Dikarya</taxon>
        <taxon>Ascomycota</taxon>
        <taxon>Pezizomycotina</taxon>
        <taxon>Eurotiomycetes</taxon>
        <taxon>Eurotiomycetidae</taxon>
        <taxon>Eurotiales</taxon>
        <taxon>Aspergillaceae</taxon>
        <taxon>Aspergillus</taxon>
        <taxon>Aspergillus subgen. Nidulantes</taxon>
    </lineage>
</organism>
<keyword evidence="6 12" id="KW-0479">Metal-binding</keyword>
<evidence type="ECO:0000313" key="15">
    <source>
        <dbReference type="Proteomes" id="UP000034291"/>
    </source>
</evidence>
<gene>
    <name evidence="14" type="ORF">ARAM_002158</name>
</gene>
<dbReference type="GO" id="GO:0020037">
    <property type="term" value="F:heme binding"/>
    <property type="evidence" value="ECO:0007669"/>
    <property type="project" value="InterPro"/>
</dbReference>
<name>A0A0F8UV22_9EURO</name>
<keyword evidence="11" id="KW-0472">Membrane</keyword>
<keyword evidence="15" id="KW-1185">Reference proteome</keyword>
<dbReference type="Pfam" id="PF00067">
    <property type="entry name" value="p450"/>
    <property type="match status" value="1"/>
</dbReference>
<dbReference type="PROSITE" id="PS00086">
    <property type="entry name" value="CYTOCHROME_P450"/>
    <property type="match status" value="1"/>
</dbReference>
<keyword evidence="4 12" id="KW-0349">Heme</keyword>
<feature type="binding site" description="axial binding residue" evidence="12">
    <location>
        <position position="464"/>
    </location>
    <ligand>
        <name>heme</name>
        <dbReference type="ChEBI" id="CHEBI:30413"/>
    </ligand>
    <ligandPart>
        <name>Fe</name>
        <dbReference type="ChEBI" id="CHEBI:18248"/>
    </ligandPart>
</feature>
<evidence type="ECO:0000256" key="3">
    <source>
        <dbReference type="ARBA" id="ARBA00010617"/>
    </source>
</evidence>
<evidence type="ECO:0008006" key="16">
    <source>
        <dbReference type="Google" id="ProtNLM"/>
    </source>
</evidence>
<protein>
    <recommendedName>
        <fullName evidence="16">Cytochrome P450 monooxygenase</fullName>
    </recommendedName>
</protein>
<reference evidence="14 15" key="1">
    <citation type="submission" date="2015-02" db="EMBL/GenBank/DDBJ databases">
        <title>Draft Genome Sequences of Two Closely-Related Aflatoxigenic Aspergillus Species Obtained from the Cote d'Ivoire.</title>
        <authorList>
            <person name="Moore G.G."/>
            <person name="Beltz S.B."/>
            <person name="Mack B.M."/>
        </authorList>
    </citation>
    <scope>NUCLEOTIDE SEQUENCE [LARGE SCALE GENOMIC DNA]</scope>
    <source>
        <strain evidence="14 15">SRRC1468</strain>
    </source>
</reference>
<evidence type="ECO:0000256" key="4">
    <source>
        <dbReference type="ARBA" id="ARBA00022617"/>
    </source>
</evidence>
<dbReference type="GO" id="GO:0019748">
    <property type="term" value="P:secondary metabolic process"/>
    <property type="evidence" value="ECO:0007669"/>
    <property type="project" value="UniProtKB-ARBA"/>
</dbReference>
<keyword evidence="10 13" id="KW-0503">Monooxygenase</keyword>
<evidence type="ECO:0000256" key="7">
    <source>
        <dbReference type="ARBA" id="ARBA00022989"/>
    </source>
</evidence>
<dbReference type="PRINTS" id="PR00465">
    <property type="entry name" value="EP450IV"/>
</dbReference>
<evidence type="ECO:0000256" key="11">
    <source>
        <dbReference type="ARBA" id="ARBA00023136"/>
    </source>
</evidence>
<keyword evidence="5" id="KW-0812">Transmembrane</keyword>
<dbReference type="GO" id="GO:0016020">
    <property type="term" value="C:membrane"/>
    <property type="evidence" value="ECO:0007669"/>
    <property type="project" value="UniProtKB-SubCell"/>
</dbReference>
<dbReference type="SUPFAM" id="SSF48264">
    <property type="entry name" value="Cytochrome P450"/>
    <property type="match status" value="1"/>
</dbReference>
<evidence type="ECO:0000256" key="13">
    <source>
        <dbReference type="RuleBase" id="RU000461"/>
    </source>
</evidence>